<keyword evidence="1" id="KW-0255">Endonuclease</keyword>
<accession>A0A7G7VMS8</accession>
<keyword evidence="2" id="KW-1185">Reference proteome</keyword>
<sequence>MIRNIYHMLAYAFEALRKDDWDTLAAEDFEHIHDLLAAILVYGIPIQIKRGLHRDYLRQEGGIAGVRGQILISETLRQQTLPQGRLVCAYDEFVTDTPHNRILKTTMLLLLRHGSVNAVRKQILRKLLLYFAEVHEIAPAAIHWTALKYHRNNASYRLLLGICQLVIEDLLLTTEKGTHRLANYFSAKAMHWIYEHFVRNYYRAEHTDLRVSAMHVKWDTTTPSRYLPAMKTDVSLEKNGKRLIIDTKYYCHTMQTNEKYTSTTFISHNLYQIYAYVKNCDTHRTGNVAGVLLYAMTDEAITPNEDMMIAGSRISVKTLDLGQDWSEIRRQLDQFCSWF</sequence>
<dbReference type="GO" id="GO:0004519">
    <property type="term" value="F:endonuclease activity"/>
    <property type="evidence" value="ECO:0007669"/>
    <property type="project" value="UniProtKB-KW"/>
</dbReference>
<evidence type="ECO:0000313" key="2">
    <source>
        <dbReference type="Proteomes" id="UP000515480"/>
    </source>
</evidence>
<organism evidence="1 2">
    <name type="scientific">Selenomonas timonae</name>
    <dbReference type="NCBI Taxonomy" id="2754044"/>
    <lineage>
        <taxon>Bacteria</taxon>
        <taxon>Bacillati</taxon>
        <taxon>Bacillota</taxon>
        <taxon>Negativicutes</taxon>
        <taxon>Selenomonadales</taxon>
        <taxon>Selenomonadaceae</taxon>
        <taxon>Selenomonas</taxon>
    </lineage>
</organism>
<protein>
    <submittedName>
        <fullName evidence="1">5-methylcytosine-specific restriction endonuclease system specificity protein McrC</fullName>
        <ecNumber evidence="1">3.1.21.-</ecNumber>
    </submittedName>
</protein>
<dbReference type="PIRSF" id="PIRSF003109">
    <property type="entry name" value="McrC"/>
    <property type="match status" value="1"/>
</dbReference>
<dbReference type="GO" id="GO:0009307">
    <property type="term" value="P:DNA restriction-modification system"/>
    <property type="evidence" value="ECO:0007669"/>
    <property type="project" value="InterPro"/>
</dbReference>
<dbReference type="AlphaFoldDB" id="A0A7G7VMS8"/>
<dbReference type="InterPro" id="IPR014407">
    <property type="entry name" value="McrC_bac"/>
</dbReference>
<evidence type="ECO:0000313" key="1">
    <source>
        <dbReference type="EMBL" id="QNH55421.1"/>
    </source>
</evidence>
<dbReference type="Pfam" id="PF10117">
    <property type="entry name" value="McrBC"/>
    <property type="match status" value="1"/>
</dbReference>
<dbReference type="REBASE" id="441801">
    <property type="entry name" value="Ssp3039McrBCP"/>
</dbReference>
<reference evidence="1 2" key="1">
    <citation type="submission" date="2020-07" db="EMBL/GenBank/DDBJ databases">
        <title>Complete genome and description of Selenomonas timonensis sp. nov., a new bacterium isolated from a gingivitis subject.</title>
        <authorList>
            <person name="Antezack A."/>
        </authorList>
    </citation>
    <scope>NUCLEOTIDE SEQUENCE [LARGE SCALE GENOMIC DNA]</scope>
    <source>
        <strain evidence="1 2">Marseille-Q3039</strain>
    </source>
</reference>
<name>A0A7G7VMS8_9FIRM</name>
<dbReference type="EMBL" id="CP060204">
    <property type="protein sequence ID" value="QNH55421.1"/>
    <property type="molecule type" value="Genomic_DNA"/>
</dbReference>
<proteinExistence type="predicted"/>
<keyword evidence="1" id="KW-0378">Hydrolase</keyword>
<dbReference type="PANTHER" id="PTHR38733">
    <property type="entry name" value="PROTEIN MCRC"/>
    <property type="match status" value="1"/>
</dbReference>
<dbReference type="NCBIfam" id="NF007277">
    <property type="entry name" value="PRK09736.1"/>
    <property type="match status" value="1"/>
</dbReference>
<gene>
    <name evidence="1" type="primary">mcrC</name>
    <name evidence="1" type="ORF">H1B31_02765</name>
</gene>
<dbReference type="PANTHER" id="PTHR38733:SF1">
    <property type="entry name" value="TYPE IV METHYL-DIRECTED RESTRICTION ENZYME ECOKMCRBC"/>
    <property type="match status" value="1"/>
</dbReference>
<keyword evidence="1" id="KW-0540">Nuclease</keyword>
<dbReference type="Proteomes" id="UP000515480">
    <property type="component" value="Chromosome"/>
</dbReference>
<dbReference type="InterPro" id="IPR019292">
    <property type="entry name" value="McrC"/>
</dbReference>
<dbReference type="KEGG" id="stim:H1B31_02765"/>
<dbReference type="GO" id="GO:0016787">
    <property type="term" value="F:hydrolase activity"/>
    <property type="evidence" value="ECO:0007669"/>
    <property type="project" value="UniProtKB-KW"/>
</dbReference>
<dbReference type="EC" id="3.1.21.-" evidence="1"/>